<reference evidence="6" key="1">
    <citation type="submission" date="2016-06" db="UniProtKB">
        <authorList>
            <consortium name="WormBaseParasite"/>
        </authorList>
    </citation>
    <scope>IDENTIFICATION</scope>
</reference>
<dbReference type="WBParaSite" id="nOo.2.0.1.t06021-RA">
    <property type="protein sequence ID" value="nOo.2.0.1.t06021-RA"/>
    <property type="gene ID" value="nOo.2.0.1.g06021"/>
</dbReference>
<comment type="caution">
    <text evidence="1">Lacks conserved residue(s) required for the propagation of feature annotation.</text>
</comment>
<proteinExistence type="predicted"/>
<dbReference type="Gene3D" id="1.10.10.1940">
    <property type="match status" value="1"/>
</dbReference>
<name>A0A182ED73_ONCOC</name>
<gene>
    <name evidence="4" type="ORF">NOO_LOCUS6021</name>
</gene>
<feature type="signal peptide" evidence="2">
    <location>
        <begin position="1"/>
        <end position="16"/>
    </location>
</feature>
<dbReference type="EMBL" id="UYRW01001760">
    <property type="protein sequence ID" value="VDK80569.1"/>
    <property type="molecule type" value="Genomic_DNA"/>
</dbReference>
<evidence type="ECO:0000256" key="2">
    <source>
        <dbReference type="SAM" id="SignalP"/>
    </source>
</evidence>
<evidence type="ECO:0000256" key="1">
    <source>
        <dbReference type="PROSITE-ProRule" id="PRU01005"/>
    </source>
</evidence>
<dbReference type="AlphaFoldDB" id="A0A182ED73"/>
<protein>
    <submittedName>
        <fullName evidence="6">ShKT domain-containing protein</fullName>
    </submittedName>
</protein>
<organism evidence="6">
    <name type="scientific">Onchocerca ochengi</name>
    <name type="common">Filarial nematode worm</name>
    <dbReference type="NCBI Taxonomy" id="42157"/>
    <lineage>
        <taxon>Eukaryota</taxon>
        <taxon>Metazoa</taxon>
        <taxon>Ecdysozoa</taxon>
        <taxon>Nematoda</taxon>
        <taxon>Chromadorea</taxon>
        <taxon>Rhabditida</taxon>
        <taxon>Spirurina</taxon>
        <taxon>Spiruromorpha</taxon>
        <taxon>Filarioidea</taxon>
        <taxon>Onchocercidae</taxon>
        <taxon>Onchocerca</taxon>
    </lineage>
</organism>
<keyword evidence="5" id="KW-1185">Reference proteome</keyword>
<evidence type="ECO:0000259" key="3">
    <source>
        <dbReference type="PROSITE" id="PS51670"/>
    </source>
</evidence>
<dbReference type="PROSITE" id="PS51670">
    <property type="entry name" value="SHKT"/>
    <property type="match status" value="1"/>
</dbReference>
<dbReference type="STRING" id="42157.A0A182ED73"/>
<accession>A0A182ED73</accession>
<dbReference type="PANTHER" id="PTHR46219:SF13">
    <property type="entry name" value="SHKT DOMAIN-CONTAINING PROTEIN"/>
    <property type="match status" value="1"/>
</dbReference>
<dbReference type="Proteomes" id="UP000271087">
    <property type="component" value="Unassembled WGS sequence"/>
</dbReference>
<dbReference type="OrthoDB" id="5868199at2759"/>
<dbReference type="PANTHER" id="PTHR46219">
    <property type="entry name" value="PROTEIN CBG11138"/>
    <property type="match status" value="1"/>
</dbReference>
<dbReference type="SMART" id="SM00254">
    <property type="entry name" value="ShKT"/>
    <property type="match status" value="2"/>
</dbReference>
<evidence type="ECO:0000313" key="5">
    <source>
        <dbReference type="Proteomes" id="UP000271087"/>
    </source>
</evidence>
<evidence type="ECO:0000313" key="4">
    <source>
        <dbReference type="EMBL" id="VDK80569.1"/>
    </source>
</evidence>
<reference evidence="4 5" key="2">
    <citation type="submission" date="2018-08" db="EMBL/GenBank/DDBJ databases">
        <authorList>
            <person name="Laetsch R D."/>
            <person name="Stevens L."/>
            <person name="Kumar S."/>
            <person name="Blaxter L. M."/>
        </authorList>
    </citation>
    <scope>NUCLEOTIDE SEQUENCE [LARGE SCALE GENOMIC DNA]</scope>
</reference>
<dbReference type="InterPro" id="IPR003582">
    <property type="entry name" value="ShKT_dom"/>
</dbReference>
<feature type="domain" description="ShKT" evidence="3">
    <location>
        <begin position="27"/>
        <end position="66"/>
    </location>
</feature>
<keyword evidence="2" id="KW-0732">Signal</keyword>
<dbReference type="Pfam" id="PF01549">
    <property type="entry name" value="ShK"/>
    <property type="match status" value="2"/>
</dbReference>
<dbReference type="Gene3D" id="1.10.10.1870">
    <property type="entry name" value="ShTK domain-like"/>
    <property type="match status" value="1"/>
</dbReference>
<sequence length="114" mass="12640">MSWMLFIITCLISISAENKPMTNSCPCVDRAAANKPSSCPQLVHLCSNTVYQKLMMEQCPRTCGRCSGNATSDTCQDKAPPNEPSQCLSLTYLCNNALYRDLMIEQCPKTCCRC</sequence>
<evidence type="ECO:0000313" key="6">
    <source>
        <dbReference type="WBParaSite" id="nOo.2.0.1.t06021-RA"/>
    </source>
</evidence>
<feature type="chain" id="PRO_5043137524" evidence="2">
    <location>
        <begin position="17"/>
        <end position="114"/>
    </location>
</feature>